<feature type="domain" description="AB hydrolase-1" evidence="1">
    <location>
        <begin position="13"/>
        <end position="243"/>
    </location>
</feature>
<dbReference type="Proteomes" id="UP000030651">
    <property type="component" value="Unassembled WGS sequence"/>
</dbReference>
<dbReference type="eggNOG" id="ENOG502RQNJ">
    <property type="taxonomic scope" value="Eukaryota"/>
</dbReference>
<proteinExistence type="predicted"/>
<dbReference type="Gene3D" id="3.40.50.1820">
    <property type="entry name" value="alpha/beta hydrolase"/>
    <property type="match status" value="1"/>
</dbReference>
<dbReference type="RefSeq" id="XP_007828046.1">
    <property type="nucleotide sequence ID" value="XM_007829855.1"/>
</dbReference>
<dbReference type="InterPro" id="IPR052897">
    <property type="entry name" value="Sec-Metab_Biosynth_Hydrolase"/>
</dbReference>
<dbReference type="InterPro" id="IPR000073">
    <property type="entry name" value="AB_hydrolase_1"/>
</dbReference>
<protein>
    <recommendedName>
        <fullName evidence="1">AB hydrolase-1 domain-containing protein</fullName>
    </recommendedName>
</protein>
<dbReference type="InParanoid" id="W3XQB1"/>
<gene>
    <name evidence="2" type="ORF">PFICI_01274</name>
</gene>
<dbReference type="PANTHER" id="PTHR37017">
    <property type="entry name" value="AB HYDROLASE-1 DOMAIN-CONTAINING PROTEIN-RELATED"/>
    <property type="match status" value="1"/>
</dbReference>
<dbReference type="SUPFAM" id="SSF53474">
    <property type="entry name" value="alpha/beta-Hydrolases"/>
    <property type="match status" value="1"/>
</dbReference>
<evidence type="ECO:0000313" key="2">
    <source>
        <dbReference type="EMBL" id="ETS87446.1"/>
    </source>
</evidence>
<name>W3XQB1_PESFW</name>
<dbReference type="HOGENOM" id="CLU_046066_1_2_1"/>
<organism evidence="2 3">
    <name type="scientific">Pestalotiopsis fici (strain W106-1 / CGMCC3.15140)</name>
    <dbReference type="NCBI Taxonomy" id="1229662"/>
    <lineage>
        <taxon>Eukaryota</taxon>
        <taxon>Fungi</taxon>
        <taxon>Dikarya</taxon>
        <taxon>Ascomycota</taxon>
        <taxon>Pezizomycotina</taxon>
        <taxon>Sordariomycetes</taxon>
        <taxon>Xylariomycetidae</taxon>
        <taxon>Amphisphaeriales</taxon>
        <taxon>Sporocadaceae</taxon>
        <taxon>Pestalotiopsis</taxon>
    </lineage>
</organism>
<dbReference type="KEGG" id="pfy:PFICI_01274"/>
<accession>W3XQB1</accession>
<evidence type="ECO:0000313" key="3">
    <source>
        <dbReference type="Proteomes" id="UP000030651"/>
    </source>
</evidence>
<dbReference type="AlphaFoldDB" id="W3XQB1"/>
<keyword evidence="3" id="KW-1185">Reference proteome</keyword>
<dbReference type="OMA" id="AFYGPDM"/>
<dbReference type="InterPro" id="IPR029058">
    <property type="entry name" value="AB_hydrolase_fold"/>
</dbReference>
<dbReference type="GeneID" id="19266287"/>
<evidence type="ECO:0000259" key="1">
    <source>
        <dbReference type="Pfam" id="PF12697"/>
    </source>
</evidence>
<dbReference type="PANTHER" id="PTHR37017:SF13">
    <property type="entry name" value="AB HYDROLASE-1 DOMAIN-CONTAINING PROTEIN"/>
    <property type="match status" value="1"/>
</dbReference>
<reference evidence="3" key="1">
    <citation type="journal article" date="2015" name="BMC Genomics">
        <title>Genomic and transcriptomic analysis of the endophytic fungus Pestalotiopsis fici reveals its lifestyle and high potential for synthesis of natural products.</title>
        <authorList>
            <person name="Wang X."/>
            <person name="Zhang X."/>
            <person name="Liu L."/>
            <person name="Xiang M."/>
            <person name="Wang W."/>
            <person name="Sun X."/>
            <person name="Che Y."/>
            <person name="Guo L."/>
            <person name="Liu G."/>
            <person name="Guo L."/>
            <person name="Wang C."/>
            <person name="Yin W.B."/>
            <person name="Stadler M."/>
            <person name="Zhang X."/>
            <person name="Liu X."/>
        </authorList>
    </citation>
    <scope>NUCLEOTIDE SEQUENCE [LARGE SCALE GENOMIC DNA]</scope>
    <source>
        <strain evidence="3">W106-1 / CGMCC3.15140</strain>
    </source>
</reference>
<dbReference type="EMBL" id="KI912109">
    <property type="protein sequence ID" value="ETS87446.1"/>
    <property type="molecule type" value="Genomic_DNA"/>
</dbReference>
<dbReference type="Pfam" id="PF12697">
    <property type="entry name" value="Abhydrolase_6"/>
    <property type="match status" value="1"/>
</dbReference>
<dbReference type="OrthoDB" id="1263307at2759"/>
<sequence length="259" mass="27783">MTATSTPSRPMGIILVHGGFHLPSCFDKPKARLEAAGFSPVLAVRHPSVGRDPKVTVEDDARNIQAEMEPYLDQGIEFLAVSHSYGGAPLTIAAKGYSVAERAAQHKTGGIRAVVYLTSNVVPKAGASALSPLPPLDIVEMGEGLMWANEKAKAAFYGPDMAGDEADRCMAVLLPQSMESLLGGVSVGVDELTVSAYYIICEKDQTIPVRTQEEMIATIPTLKRVLRNPGGHTAFITEMGKFVEQIIEIADEVEKDFKA</sequence>